<feature type="domain" description="Response regulatory" evidence="4">
    <location>
        <begin position="93"/>
        <end position="206"/>
    </location>
</feature>
<proteinExistence type="predicted"/>
<dbReference type="GO" id="GO:0000160">
    <property type="term" value="P:phosphorelay signal transduction system"/>
    <property type="evidence" value="ECO:0007669"/>
    <property type="project" value="InterPro"/>
</dbReference>
<dbReference type="GO" id="GO:0005886">
    <property type="term" value="C:plasma membrane"/>
    <property type="evidence" value="ECO:0007669"/>
    <property type="project" value="TreeGrafter"/>
</dbReference>
<dbReference type="InterPro" id="IPR000160">
    <property type="entry name" value="GGDEF_dom"/>
</dbReference>
<dbReference type="InterPro" id="IPR043128">
    <property type="entry name" value="Rev_trsase/Diguanyl_cyclase"/>
</dbReference>
<dbReference type="InterPro" id="IPR001789">
    <property type="entry name" value="Sig_transdc_resp-reg_receiver"/>
</dbReference>
<dbReference type="GO" id="GO:0052621">
    <property type="term" value="F:diguanylate cyclase activity"/>
    <property type="evidence" value="ECO:0007669"/>
    <property type="project" value="UniProtKB-EC"/>
</dbReference>
<evidence type="ECO:0000259" key="5">
    <source>
        <dbReference type="PROSITE" id="PS50887"/>
    </source>
</evidence>
<accession>A0A7C4MQB8</accession>
<dbReference type="AlphaFoldDB" id="A0A7C4MQB8"/>
<dbReference type="PANTHER" id="PTHR45138:SF9">
    <property type="entry name" value="DIGUANYLATE CYCLASE DGCM-RELATED"/>
    <property type="match status" value="1"/>
</dbReference>
<dbReference type="SMART" id="SM00267">
    <property type="entry name" value="GGDEF"/>
    <property type="match status" value="1"/>
</dbReference>
<dbReference type="SUPFAM" id="SSF55073">
    <property type="entry name" value="Nucleotide cyclase"/>
    <property type="match status" value="1"/>
</dbReference>
<evidence type="ECO:0000313" key="6">
    <source>
        <dbReference type="EMBL" id="HGU33247.1"/>
    </source>
</evidence>
<evidence type="ECO:0000256" key="2">
    <source>
        <dbReference type="ARBA" id="ARBA00034247"/>
    </source>
</evidence>
<dbReference type="CDD" id="cd01949">
    <property type="entry name" value="GGDEF"/>
    <property type="match status" value="1"/>
</dbReference>
<dbReference type="SUPFAM" id="SSF52172">
    <property type="entry name" value="CheY-like"/>
    <property type="match status" value="1"/>
</dbReference>
<dbReference type="NCBIfam" id="TIGR00254">
    <property type="entry name" value="GGDEF"/>
    <property type="match status" value="1"/>
</dbReference>
<dbReference type="EMBL" id="DSUH01000241">
    <property type="protein sequence ID" value="HGU33247.1"/>
    <property type="molecule type" value="Genomic_DNA"/>
</dbReference>
<sequence>MGYGFLAYFHLRGWRLPPWSFIVKIVDSGQSAVGSVFRPIFIPGGGTHAMSTYRENRGYGFLAYFHPRGGENLSSWALMKKLRQRDLDMESLFILIVDDDAVVRQQMIEFFRLSGFECLGALNAEEANAVLASQPVDILIVNLQMERTDGLDFIESVKKQWDVDVIAMTLYPGDYTYEFVVSRGASDFITKPVRYPELLLRIRRLANERTLRQEREEMIERLKILSITDDLTKLYNSRHFHGQIVVEVERANRYHHSLSLLMMDVDHFKKFNDRYGHLNGDIALAHVGSLVNLSLRAMDSAYRYGGEEFAVILPVTMGEEAKVVAERIRLKVEKSPVTLDDGSSVPVTLSIGVVDHVSGETANQLIRRADEALYISKESGRNRTTFLPAEARSAAA</sequence>
<dbReference type="CDD" id="cd00156">
    <property type="entry name" value="REC"/>
    <property type="match status" value="1"/>
</dbReference>
<evidence type="ECO:0000259" key="4">
    <source>
        <dbReference type="PROSITE" id="PS50110"/>
    </source>
</evidence>
<dbReference type="InterPro" id="IPR029787">
    <property type="entry name" value="Nucleotide_cyclase"/>
</dbReference>
<protein>
    <recommendedName>
        <fullName evidence="1">diguanylate cyclase</fullName>
        <ecNumber evidence="1">2.7.7.65</ecNumber>
    </recommendedName>
</protein>
<evidence type="ECO:0000256" key="3">
    <source>
        <dbReference type="PROSITE-ProRule" id="PRU00169"/>
    </source>
</evidence>
<dbReference type="Pfam" id="PF00072">
    <property type="entry name" value="Response_reg"/>
    <property type="match status" value="1"/>
</dbReference>
<dbReference type="Pfam" id="PF00990">
    <property type="entry name" value="GGDEF"/>
    <property type="match status" value="1"/>
</dbReference>
<comment type="caution">
    <text evidence="3">Lacks conserved residue(s) required for the propagation of feature annotation.</text>
</comment>
<comment type="catalytic activity">
    <reaction evidence="2">
        <text>2 GTP = 3',3'-c-di-GMP + 2 diphosphate</text>
        <dbReference type="Rhea" id="RHEA:24898"/>
        <dbReference type="ChEBI" id="CHEBI:33019"/>
        <dbReference type="ChEBI" id="CHEBI:37565"/>
        <dbReference type="ChEBI" id="CHEBI:58805"/>
        <dbReference type="EC" id="2.7.7.65"/>
    </reaction>
</comment>
<dbReference type="PANTHER" id="PTHR45138">
    <property type="entry name" value="REGULATORY COMPONENTS OF SENSORY TRANSDUCTION SYSTEM"/>
    <property type="match status" value="1"/>
</dbReference>
<dbReference type="GO" id="GO:0043709">
    <property type="term" value="P:cell adhesion involved in single-species biofilm formation"/>
    <property type="evidence" value="ECO:0007669"/>
    <property type="project" value="TreeGrafter"/>
</dbReference>
<dbReference type="Gene3D" id="3.30.70.270">
    <property type="match status" value="1"/>
</dbReference>
<reference evidence="6" key="1">
    <citation type="journal article" date="2020" name="mSystems">
        <title>Genome- and Community-Level Interaction Insights into Carbon Utilization and Element Cycling Functions of Hydrothermarchaeota in Hydrothermal Sediment.</title>
        <authorList>
            <person name="Zhou Z."/>
            <person name="Liu Y."/>
            <person name="Xu W."/>
            <person name="Pan J."/>
            <person name="Luo Z.H."/>
            <person name="Li M."/>
        </authorList>
    </citation>
    <scope>NUCLEOTIDE SEQUENCE [LARGE SCALE GENOMIC DNA]</scope>
    <source>
        <strain evidence="6">SpSt-477</strain>
    </source>
</reference>
<dbReference type="InterPro" id="IPR050469">
    <property type="entry name" value="Diguanylate_Cyclase"/>
</dbReference>
<comment type="caution">
    <text evidence="6">The sequence shown here is derived from an EMBL/GenBank/DDBJ whole genome shotgun (WGS) entry which is preliminary data.</text>
</comment>
<dbReference type="InterPro" id="IPR011006">
    <property type="entry name" value="CheY-like_superfamily"/>
</dbReference>
<dbReference type="GO" id="GO:1902201">
    <property type="term" value="P:negative regulation of bacterial-type flagellum-dependent cell motility"/>
    <property type="evidence" value="ECO:0007669"/>
    <property type="project" value="TreeGrafter"/>
</dbReference>
<dbReference type="EC" id="2.7.7.65" evidence="1"/>
<dbReference type="PROSITE" id="PS50887">
    <property type="entry name" value="GGDEF"/>
    <property type="match status" value="1"/>
</dbReference>
<dbReference type="Gene3D" id="3.40.50.2300">
    <property type="match status" value="1"/>
</dbReference>
<evidence type="ECO:0000256" key="1">
    <source>
        <dbReference type="ARBA" id="ARBA00012528"/>
    </source>
</evidence>
<name>A0A7C4MQB8_9BACT</name>
<organism evidence="6">
    <name type="scientific">Desulfatirhabdium butyrativorans</name>
    <dbReference type="NCBI Taxonomy" id="340467"/>
    <lineage>
        <taxon>Bacteria</taxon>
        <taxon>Pseudomonadati</taxon>
        <taxon>Thermodesulfobacteriota</taxon>
        <taxon>Desulfobacteria</taxon>
        <taxon>Desulfobacterales</taxon>
        <taxon>Desulfatirhabdiaceae</taxon>
        <taxon>Desulfatirhabdium</taxon>
    </lineage>
</organism>
<dbReference type="SMART" id="SM00448">
    <property type="entry name" value="REC"/>
    <property type="match status" value="1"/>
</dbReference>
<feature type="domain" description="GGDEF" evidence="5">
    <location>
        <begin position="256"/>
        <end position="389"/>
    </location>
</feature>
<dbReference type="FunFam" id="3.30.70.270:FF:000001">
    <property type="entry name" value="Diguanylate cyclase domain protein"/>
    <property type="match status" value="1"/>
</dbReference>
<dbReference type="PROSITE" id="PS50110">
    <property type="entry name" value="RESPONSE_REGULATORY"/>
    <property type="match status" value="1"/>
</dbReference>
<gene>
    <name evidence="6" type="ORF">ENS29_10385</name>
</gene>